<name>A0A346XSS5_9ACTN</name>
<dbReference type="Pfam" id="PF10604">
    <property type="entry name" value="Polyketide_cyc2"/>
    <property type="match status" value="1"/>
</dbReference>
<dbReference type="RefSeq" id="WP_164709850.1">
    <property type="nucleotide sequence ID" value="NZ_CAXIBR010000015.1"/>
</dbReference>
<dbReference type="SUPFAM" id="SSF55961">
    <property type="entry name" value="Bet v1-like"/>
    <property type="match status" value="1"/>
</dbReference>
<dbReference type="Proteomes" id="UP000264006">
    <property type="component" value="Chromosome"/>
</dbReference>
<dbReference type="InterPro" id="IPR023393">
    <property type="entry name" value="START-like_dom_sf"/>
</dbReference>
<reference evidence="1 2" key="1">
    <citation type="submission" date="2018-09" db="EMBL/GenBank/DDBJ databases">
        <title>Complete genome sequence of Euzebya sp. DY32-46 isolated from seawater of Pacific Ocean.</title>
        <authorList>
            <person name="Xu L."/>
            <person name="Wu Y.-H."/>
            <person name="Xu X.-W."/>
        </authorList>
    </citation>
    <scope>NUCLEOTIDE SEQUENCE [LARGE SCALE GENOMIC DNA]</scope>
    <source>
        <strain evidence="1 2">DY32-46</strain>
    </source>
</reference>
<dbReference type="Gene3D" id="3.30.530.20">
    <property type="match status" value="1"/>
</dbReference>
<proteinExistence type="predicted"/>
<organism evidence="1 2">
    <name type="scientific">Euzebya pacifica</name>
    <dbReference type="NCBI Taxonomy" id="1608957"/>
    <lineage>
        <taxon>Bacteria</taxon>
        <taxon>Bacillati</taxon>
        <taxon>Actinomycetota</taxon>
        <taxon>Nitriliruptoria</taxon>
        <taxon>Euzebyales</taxon>
    </lineage>
</organism>
<keyword evidence="2" id="KW-1185">Reference proteome</keyword>
<protein>
    <recommendedName>
        <fullName evidence="3">SRPBCC family protein</fullName>
    </recommendedName>
</protein>
<accession>A0A346XSS5</accession>
<dbReference type="EMBL" id="CP031165">
    <property type="protein sequence ID" value="AXV05272.1"/>
    <property type="molecule type" value="Genomic_DNA"/>
</dbReference>
<dbReference type="AlphaFoldDB" id="A0A346XSS5"/>
<evidence type="ECO:0008006" key="3">
    <source>
        <dbReference type="Google" id="ProtNLM"/>
    </source>
</evidence>
<dbReference type="InterPro" id="IPR019587">
    <property type="entry name" value="Polyketide_cyclase/dehydratase"/>
</dbReference>
<dbReference type="KEGG" id="euz:DVS28_a0566"/>
<gene>
    <name evidence="1" type="ORF">DVS28_a0566</name>
</gene>
<evidence type="ECO:0000313" key="2">
    <source>
        <dbReference type="Proteomes" id="UP000264006"/>
    </source>
</evidence>
<evidence type="ECO:0000313" key="1">
    <source>
        <dbReference type="EMBL" id="AXV05272.1"/>
    </source>
</evidence>
<sequence>MAQAQEQILINRPVEQVWGFHSDPTNIPRISVNTTRYEPKGPMALGCRIIGATKVIGKTVEWEADVVEYAPQRGYRLRSVVAPLQWELAYSYRPIQGKTMVIAEQTAFGLSGFFGRISEKFIVMRYRRDLSKNLANLKQMVEDLPAPGGQ</sequence>